<dbReference type="InterPro" id="IPR005570">
    <property type="entry name" value="RPABC3"/>
</dbReference>
<comment type="function">
    <text evidence="4">DNA-dependent RNA polymerase catalyzes the transcription of DNA into RNA using the four ribonucleoside triphosphates as substrates. Common component of RNA polymerases I, II and III which synthesize ribosomal RNA precursors, mRNA precursors and many functional non-coding RNAs, and small RNAs, such as 5S rRNA and tRNAs, respectively.</text>
</comment>
<comment type="subcellular location">
    <subcellularLocation>
        <location evidence="1">Nucleus</location>
    </subcellularLocation>
</comment>
<dbReference type="PIRSF" id="PIRSF000779">
    <property type="entry name" value="RNA_pol_Rpb8"/>
    <property type="match status" value="1"/>
</dbReference>
<dbReference type="HOGENOM" id="CLU_103864_1_0_1"/>
<dbReference type="GO" id="GO:0005666">
    <property type="term" value="C:RNA polymerase III complex"/>
    <property type="evidence" value="ECO:0007669"/>
    <property type="project" value="TreeGrafter"/>
</dbReference>
<evidence type="ECO:0000256" key="1">
    <source>
        <dbReference type="ARBA" id="ARBA00004123"/>
    </source>
</evidence>
<dbReference type="SUPFAM" id="SSF50249">
    <property type="entry name" value="Nucleic acid-binding proteins"/>
    <property type="match status" value="1"/>
</dbReference>
<dbReference type="AlphaFoldDB" id="G7DW99"/>
<reference evidence="5 6" key="2">
    <citation type="journal article" date="2012" name="Open Biol.">
        <title>Characteristics of nucleosomes and linker DNA regions on the genome of the basidiomycete Mixia osmundae revealed by mono- and dinucleosome mapping.</title>
        <authorList>
            <person name="Nishida H."/>
            <person name="Kondo S."/>
            <person name="Matsumoto T."/>
            <person name="Suzuki Y."/>
            <person name="Yoshikawa H."/>
            <person name="Taylor T.D."/>
            <person name="Sugiyama J."/>
        </authorList>
    </citation>
    <scope>NUCLEOTIDE SEQUENCE [LARGE SCALE GENOMIC DNA]</scope>
    <source>
        <strain evidence="6">CBS 9802 / IAM 14324 / JCM 22182 / KY 12970</strain>
    </source>
</reference>
<evidence type="ECO:0000313" key="5">
    <source>
        <dbReference type="EMBL" id="GAA94787.1"/>
    </source>
</evidence>
<dbReference type="GO" id="GO:0006351">
    <property type="term" value="P:DNA-templated transcription"/>
    <property type="evidence" value="ECO:0007669"/>
    <property type="project" value="UniProtKB-UniRule"/>
</dbReference>
<evidence type="ECO:0000256" key="2">
    <source>
        <dbReference type="ARBA" id="ARBA00008912"/>
    </source>
</evidence>
<keyword evidence="6" id="KW-1185">Reference proteome</keyword>
<protein>
    <recommendedName>
        <fullName evidence="4">DNA-directed RNA polymerases I, II, and III subunit RPABC3</fullName>
    </recommendedName>
</protein>
<dbReference type="FunFam" id="2.40.50.140:FF:000191">
    <property type="entry name" value="DNA-directed RNA polymerases I, II, and III subunit RPABC3"/>
    <property type="match status" value="1"/>
</dbReference>
<comment type="similarity">
    <text evidence="2 4">Belongs to the eukaryotic RPB8 RNA polymerase subunit family.</text>
</comment>
<dbReference type="Pfam" id="PF03870">
    <property type="entry name" value="RNA_pol_Rpb8"/>
    <property type="match status" value="1"/>
</dbReference>
<dbReference type="GO" id="GO:0005665">
    <property type="term" value="C:RNA polymerase II, core complex"/>
    <property type="evidence" value="ECO:0007669"/>
    <property type="project" value="UniProtKB-UniRule"/>
</dbReference>
<evidence type="ECO:0000313" key="6">
    <source>
        <dbReference type="Proteomes" id="UP000009131"/>
    </source>
</evidence>
<dbReference type="GO" id="GO:0003899">
    <property type="term" value="F:DNA-directed RNA polymerase activity"/>
    <property type="evidence" value="ECO:0007669"/>
    <property type="project" value="UniProtKB-UniRule"/>
</dbReference>
<dbReference type="Proteomes" id="UP000009131">
    <property type="component" value="Unassembled WGS sequence"/>
</dbReference>
<dbReference type="EMBL" id="BABT02000047">
    <property type="protein sequence ID" value="GAA94787.1"/>
    <property type="molecule type" value="Genomic_DNA"/>
</dbReference>
<dbReference type="eggNOG" id="KOG3400">
    <property type="taxonomic scope" value="Eukaryota"/>
</dbReference>
<comment type="caution">
    <text evidence="5">The sequence shown here is derived from an EMBL/GenBank/DDBJ whole genome shotgun (WGS) entry which is preliminary data.</text>
</comment>
<gene>
    <name evidence="5" type="primary">Mo01441</name>
    <name evidence="5" type="ORF">E5Q_01441</name>
</gene>
<dbReference type="OrthoDB" id="20018at2759"/>
<dbReference type="GO" id="GO:0005736">
    <property type="term" value="C:RNA polymerase I complex"/>
    <property type="evidence" value="ECO:0007669"/>
    <property type="project" value="TreeGrafter"/>
</dbReference>
<dbReference type="OMA" id="KEDDKGW"/>
<keyword evidence="3 4" id="KW-0539">Nucleus</keyword>
<name>G7DW99_MIXOS</name>
<evidence type="ECO:0000256" key="4">
    <source>
        <dbReference type="PIRNR" id="PIRNR000779"/>
    </source>
</evidence>
<dbReference type="SMART" id="SM00658">
    <property type="entry name" value="RPOL8c"/>
    <property type="match status" value="1"/>
</dbReference>
<proteinExistence type="inferred from homology"/>
<evidence type="ECO:0000256" key="3">
    <source>
        <dbReference type="ARBA" id="ARBA00023242"/>
    </source>
</evidence>
<organism evidence="5 6">
    <name type="scientific">Mixia osmundae (strain CBS 9802 / IAM 14324 / JCM 22182 / KY 12970)</name>
    <dbReference type="NCBI Taxonomy" id="764103"/>
    <lineage>
        <taxon>Eukaryota</taxon>
        <taxon>Fungi</taxon>
        <taxon>Dikarya</taxon>
        <taxon>Basidiomycota</taxon>
        <taxon>Pucciniomycotina</taxon>
        <taxon>Mixiomycetes</taxon>
        <taxon>Mixiales</taxon>
        <taxon>Mixiaceae</taxon>
        <taxon>Mixia</taxon>
    </lineage>
</organism>
<dbReference type="InParanoid" id="G7DW99"/>
<dbReference type="PANTHER" id="PTHR10917">
    <property type="entry name" value="DNA-DIRECTED RNA POLYMERASES I, II, AND III SUBUNIT RPABC3"/>
    <property type="match status" value="1"/>
</dbReference>
<accession>G7DW99</accession>
<reference evidence="5 6" key="1">
    <citation type="journal article" date="2011" name="J. Gen. Appl. Microbiol.">
        <title>Draft genome sequencing of the enigmatic basidiomycete Mixia osmundae.</title>
        <authorList>
            <person name="Nishida H."/>
            <person name="Nagatsuka Y."/>
            <person name="Sugiyama J."/>
        </authorList>
    </citation>
    <scope>NUCLEOTIDE SEQUENCE [LARGE SCALE GENOMIC DNA]</scope>
    <source>
        <strain evidence="6">CBS 9802 / IAM 14324 / JCM 22182 / KY 12970</strain>
    </source>
</reference>
<dbReference type="InterPro" id="IPR012340">
    <property type="entry name" value="NA-bd_OB-fold"/>
</dbReference>
<dbReference type="RefSeq" id="XP_014565080.1">
    <property type="nucleotide sequence ID" value="XM_014709594.1"/>
</dbReference>
<dbReference type="FunCoup" id="G7DW99">
    <property type="interactions" value="399"/>
</dbReference>
<dbReference type="PANTHER" id="PTHR10917:SF0">
    <property type="entry name" value="DNA-DIRECTED RNA POLYMERASES I, II, AND III SUBUNIT RPABC3"/>
    <property type="match status" value="1"/>
</dbReference>
<dbReference type="Gene3D" id="2.40.50.140">
    <property type="entry name" value="Nucleic acid-binding proteins"/>
    <property type="match status" value="1"/>
</dbReference>
<sequence length="146" mass="16531">MAAAGILFDDLFTIRELDKGGPKFDRVSRLEAHSDNHDMNVTLDFHNELFPIQDKEKFSLALASDLNVDPTGQKDALDLSRLPSGTLADEWEYVMYGKVYKFDEGTQEKVKVYISFGGLLMCLEGNYRHISQITVGSEIYSLMRKS</sequence>
<dbReference type="STRING" id="764103.G7DW99"/>